<keyword evidence="4" id="KW-0493">Microtubule</keyword>
<dbReference type="Pfam" id="PF06886">
    <property type="entry name" value="TPX2"/>
    <property type="match status" value="1"/>
</dbReference>
<evidence type="ECO:0000256" key="4">
    <source>
        <dbReference type="ARBA" id="ARBA00022701"/>
    </source>
</evidence>
<keyword evidence="3" id="KW-0963">Cytoplasm</keyword>
<name>A0A9Q0FS07_9ROSI</name>
<gene>
    <name evidence="8" type="ORF">Tsubulata_024004</name>
</gene>
<feature type="region of interest" description="Disordered" evidence="6">
    <location>
        <begin position="1"/>
        <end position="26"/>
    </location>
</feature>
<dbReference type="PANTHER" id="PTHR47067">
    <property type="entry name" value="TPX2 (TARGETING PROTEIN FOR XKLP2) PROTEIN FAMILY-RELATED"/>
    <property type="match status" value="1"/>
</dbReference>
<evidence type="ECO:0000256" key="1">
    <source>
        <dbReference type="ARBA" id="ARBA00004245"/>
    </source>
</evidence>
<dbReference type="OrthoDB" id="621651at2759"/>
<feature type="compositionally biased region" description="Low complexity" evidence="6">
    <location>
        <begin position="414"/>
        <end position="428"/>
    </location>
</feature>
<evidence type="ECO:0000313" key="8">
    <source>
        <dbReference type="EMBL" id="KAJ4836719.1"/>
    </source>
</evidence>
<feature type="region of interest" description="Disordered" evidence="6">
    <location>
        <begin position="192"/>
        <end position="588"/>
    </location>
</feature>
<dbReference type="GO" id="GO:0005874">
    <property type="term" value="C:microtubule"/>
    <property type="evidence" value="ECO:0007669"/>
    <property type="project" value="UniProtKB-KW"/>
</dbReference>
<comment type="caution">
    <text evidence="8">The sequence shown here is derived from an EMBL/GenBank/DDBJ whole genome shotgun (WGS) entry which is preliminary data.</text>
</comment>
<proteinExistence type="inferred from homology"/>
<evidence type="ECO:0000259" key="7">
    <source>
        <dbReference type="Pfam" id="PF06886"/>
    </source>
</evidence>
<keyword evidence="9" id="KW-1185">Reference proteome</keyword>
<feature type="domain" description="TPX2 C-terminal" evidence="7">
    <location>
        <begin position="437"/>
        <end position="494"/>
    </location>
</feature>
<dbReference type="InterPro" id="IPR044216">
    <property type="entry name" value="WDL7"/>
</dbReference>
<reference evidence="8" key="2">
    <citation type="journal article" date="2023" name="Plants (Basel)">
        <title>Annotation of the Turnera subulata (Passifloraceae) Draft Genome Reveals the S-Locus Evolved after the Divergence of Turneroideae from Passifloroideae in a Stepwise Manner.</title>
        <authorList>
            <person name="Henning P.M."/>
            <person name="Roalson E.H."/>
            <person name="Mir W."/>
            <person name="McCubbin A.G."/>
            <person name="Shore J.S."/>
        </authorList>
    </citation>
    <scope>NUCLEOTIDE SEQUENCE</scope>
    <source>
        <strain evidence="8">F60SS</strain>
    </source>
</reference>
<evidence type="ECO:0000256" key="2">
    <source>
        <dbReference type="ARBA" id="ARBA00005885"/>
    </source>
</evidence>
<evidence type="ECO:0000256" key="5">
    <source>
        <dbReference type="ARBA" id="ARBA00023212"/>
    </source>
</evidence>
<protein>
    <recommendedName>
        <fullName evidence="7">TPX2 C-terminal domain-containing protein</fullName>
    </recommendedName>
</protein>
<evidence type="ECO:0000313" key="9">
    <source>
        <dbReference type="Proteomes" id="UP001141552"/>
    </source>
</evidence>
<sequence>MGEPACLRRSFSHPSSASREGKEGDPYKALTESISFGRFMSESLAWEKWSTFSHNRYLEEVEQCSKPGSVAQKKAFFEAHYKKRAAMKAAALLEQAGAEANVIPEMETDDEAHDNSAMNLECEEATSDMVINEQPERSMVDTEPAAHSADTVTFYSTGQRDNLQTAKVESDEEMAEQSLEYIKSTDDTVMEEQEKDLLDSEGAYSADADHQKDCLHNENAIKGEEKTVHSIEVENPVQVENAEGSETAKDSHLILAAPEKKMDRKETSEKKNLAVPSNKRQLNASPKSSSQSRASKLPKSSTKHTSSNQPKAGENVPPSSKKSVVDLMDKKRSTLKSVHMSINFDSCSGGSKKNPPSLSRNSNSVSRNPTRASILGASNLHTPANRQSEEKRTKASLNKSVSGGILANRTSQGPPGNSKSSNASGSKARPPIVASPFSFRSEERAEKRKEFFRKLEEKNNAKEAEQAHPRSRLKDKAENDHKMLRQSTGFRSKPSEDLCHGLQSPRNYLKKVNHVMQNQMTRPRSPKPARKPTPSDIHETSSGLPRRPPVNAESSKRGVQKRSQSVSRSVSLVPSKKAHENASPNIQR</sequence>
<feature type="compositionally biased region" description="Low complexity" evidence="6">
    <location>
        <begin position="351"/>
        <end position="369"/>
    </location>
</feature>
<evidence type="ECO:0000256" key="3">
    <source>
        <dbReference type="ARBA" id="ARBA00022490"/>
    </source>
</evidence>
<dbReference type="Proteomes" id="UP001141552">
    <property type="component" value="Unassembled WGS sequence"/>
</dbReference>
<feature type="compositionally biased region" description="Basic and acidic residues" evidence="6">
    <location>
        <begin position="246"/>
        <end position="272"/>
    </location>
</feature>
<dbReference type="AlphaFoldDB" id="A0A9Q0FS07"/>
<comment type="subcellular location">
    <subcellularLocation>
        <location evidence="1">Cytoplasm</location>
        <location evidence="1">Cytoskeleton</location>
    </subcellularLocation>
</comment>
<feature type="compositionally biased region" description="Low complexity" evidence="6">
    <location>
        <begin position="561"/>
        <end position="575"/>
    </location>
</feature>
<feature type="compositionally biased region" description="Basic and acidic residues" evidence="6">
    <location>
        <begin position="440"/>
        <end position="483"/>
    </location>
</feature>
<feature type="compositionally biased region" description="Basic and acidic residues" evidence="6">
    <location>
        <begin position="323"/>
        <end position="332"/>
    </location>
</feature>
<evidence type="ECO:0000256" key="6">
    <source>
        <dbReference type="SAM" id="MobiDB-lite"/>
    </source>
</evidence>
<feature type="compositionally biased region" description="Low complexity" evidence="6">
    <location>
        <begin position="284"/>
        <end position="300"/>
    </location>
</feature>
<reference evidence="8" key="1">
    <citation type="submission" date="2022-02" db="EMBL/GenBank/DDBJ databases">
        <authorList>
            <person name="Henning P.M."/>
            <person name="McCubbin A.G."/>
            <person name="Shore J.S."/>
        </authorList>
    </citation>
    <scope>NUCLEOTIDE SEQUENCE</scope>
    <source>
        <strain evidence="8">F60SS</strain>
        <tissue evidence="8">Leaves</tissue>
    </source>
</reference>
<feature type="compositionally biased region" description="Basic and acidic residues" evidence="6">
    <location>
        <begin position="207"/>
        <end position="232"/>
    </location>
</feature>
<dbReference type="InterPro" id="IPR027329">
    <property type="entry name" value="TPX2_C"/>
</dbReference>
<comment type="similarity">
    <text evidence="2">Belongs to the TPX2 family.</text>
</comment>
<dbReference type="EMBL" id="JAKUCV010004035">
    <property type="protein sequence ID" value="KAJ4836719.1"/>
    <property type="molecule type" value="Genomic_DNA"/>
</dbReference>
<dbReference type="PANTHER" id="PTHR47067:SF16">
    <property type="entry name" value="TPX2 (TARGETING PROTEIN FOR XKLP2) PROTEIN FAMILY"/>
    <property type="match status" value="1"/>
</dbReference>
<organism evidence="8 9">
    <name type="scientific">Turnera subulata</name>
    <dbReference type="NCBI Taxonomy" id="218843"/>
    <lineage>
        <taxon>Eukaryota</taxon>
        <taxon>Viridiplantae</taxon>
        <taxon>Streptophyta</taxon>
        <taxon>Embryophyta</taxon>
        <taxon>Tracheophyta</taxon>
        <taxon>Spermatophyta</taxon>
        <taxon>Magnoliopsida</taxon>
        <taxon>eudicotyledons</taxon>
        <taxon>Gunneridae</taxon>
        <taxon>Pentapetalae</taxon>
        <taxon>rosids</taxon>
        <taxon>fabids</taxon>
        <taxon>Malpighiales</taxon>
        <taxon>Passifloraceae</taxon>
        <taxon>Turnera</taxon>
    </lineage>
</organism>
<keyword evidence="5" id="KW-0206">Cytoskeleton</keyword>
<accession>A0A9Q0FS07</accession>